<evidence type="ECO:0000259" key="6">
    <source>
        <dbReference type="PROSITE" id="PS50850"/>
    </source>
</evidence>
<dbReference type="GO" id="GO:0005886">
    <property type="term" value="C:plasma membrane"/>
    <property type="evidence" value="ECO:0007669"/>
    <property type="project" value="TreeGrafter"/>
</dbReference>
<accession>A0A160FUL2</accession>
<feature type="transmembrane region" description="Helical" evidence="5">
    <location>
        <begin position="149"/>
        <end position="171"/>
    </location>
</feature>
<feature type="transmembrane region" description="Helical" evidence="5">
    <location>
        <begin position="117"/>
        <end position="137"/>
    </location>
</feature>
<sequence>MNRSTAVNVQTFINDHPFSPFQWLIFFMCFVIVLLDGFDTAAIGFIAPSLISEWGIARPALAPVLSAALFGLACGALVSGPLSDRLGRRSMLLGSVLLFGVACFASAFSNSIEHLTILRFITGVGLGAAMPNAVTMMGEYCPDRRRATLINLMFCGFPLGAAFGGFLAAWMIPHFGWRSVLLLGGITPLVLLIALVLKMPESVRYMVANSKPVERIRAALTRISSDAANAGSFVMTETAPQTGGKGMSVVLSRSYIIGSVMLWVAYFMGLVIFYASINWMPILLKDAGLTPQRATLISALFPLGGVGAVLCGVLMDRFNANRIIAACYALTAVSVYFIGQAVGNVGALVFIVFVAGVLMNTAQSSMPALAAAFYPTQGRGTGVAWMLGIGRFGGIAGSFLVAELTRRHFTFGGIFAMVAVAGLISCVALLLKQAARPHVMAEAGAKAESFGH</sequence>
<comment type="subcellular location">
    <subcellularLocation>
        <location evidence="1">Membrane</location>
        <topology evidence="1">Multi-pass membrane protein</topology>
    </subcellularLocation>
</comment>
<evidence type="ECO:0000256" key="1">
    <source>
        <dbReference type="ARBA" id="ARBA00004141"/>
    </source>
</evidence>
<name>A0A160FUL2_9BURK</name>
<dbReference type="InterPro" id="IPR036259">
    <property type="entry name" value="MFS_trans_sf"/>
</dbReference>
<dbReference type="STRING" id="1804984.AYM40_32945"/>
<reference evidence="7 8" key="1">
    <citation type="journal article" date="2016" name="Gene">
        <title>PacBio SMRT assembly of a complex multi-replicon genome reveals chlorocatechol degradative operon in a region of genome plasticity.</title>
        <authorList>
            <person name="Ricker N."/>
            <person name="Shen S.Y."/>
            <person name="Goordial J."/>
            <person name="Jin S."/>
            <person name="Fulthorpe R.R."/>
        </authorList>
    </citation>
    <scope>NUCLEOTIDE SEQUENCE [LARGE SCALE GENOMIC DNA]</scope>
    <source>
        <strain evidence="7 8">OLGA172</strain>
    </source>
</reference>
<dbReference type="SUPFAM" id="SSF103473">
    <property type="entry name" value="MFS general substrate transporter"/>
    <property type="match status" value="1"/>
</dbReference>
<evidence type="ECO:0000256" key="4">
    <source>
        <dbReference type="ARBA" id="ARBA00023136"/>
    </source>
</evidence>
<feature type="transmembrane region" description="Helical" evidence="5">
    <location>
        <begin position="408"/>
        <end position="431"/>
    </location>
</feature>
<dbReference type="InterPro" id="IPR005829">
    <property type="entry name" value="Sugar_transporter_CS"/>
</dbReference>
<feature type="transmembrane region" description="Helical" evidence="5">
    <location>
        <begin position="345"/>
        <end position="362"/>
    </location>
</feature>
<feature type="transmembrane region" description="Helical" evidence="5">
    <location>
        <begin position="177"/>
        <end position="197"/>
    </location>
</feature>
<keyword evidence="2 5" id="KW-0812">Transmembrane</keyword>
<dbReference type="KEGG" id="buz:AYM40_32945"/>
<dbReference type="EMBL" id="CP014579">
    <property type="protein sequence ID" value="ANB76949.1"/>
    <property type="molecule type" value="Genomic_DNA"/>
</dbReference>
<keyword evidence="3 5" id="KW-1133">Transmembrane helix</keyword>
<dbReference type="Pfam" id="PF07690">
    <property type="entry name" value="MFS_1"/>
    <property type="match status" value="1"/>
</dbReference>
<feature type="transmembrane region" description="Helical" evidence="5">
    <location>
        <begin position="21"/>
        <end position="48"/>
    </location>
</feature>
<organism evidence="7 8">
    <name type="scientific">Paraburkholderia phytofirmans OLGA172</name>
    <dbReference type="NCBI Taxonomy" id="1417228"/>
    <lineage>
        <taxon>Bacteria</taxon>
        <taxon>Pseudomonadati</taxon>
        <taxon>Pseudomonadota</taxon>
        <taxon>Betaproteobacteria</taxon>
        <taxon>Burkholderiales</taxon>
        <taxon>Burkholderiaceae</taxon>
        <taxon>Paraburkholderia</taxon>
    </lineage>
</organism>
<dbReference type="RefSeq" id="WP_063500157.1">
    <property type="nucleotide sequence ID" value="NZ_CP014579.1"/>
</dbReference>
<evidence type="ECO:0000256" key="3">
    <source>
        <dbReference type="ARBA" id="ARBA00022989"/>
    </source>
</evidence>
<dbReference type="InterPro" id="IPR020846">
    <property type="entry name" value="MFS_dom"/>
</dbReference>
<evidence type="ECO:0000256" key="5">
    <source>
        <dbReference type="SAM" id="Phobius"/>
    </source>
</evidence>
<feature type="transmembrane region" description="Helical" evidence="5">
    <location>
        <begin position="255"/>
        <end position="275"/>
    </location>
</feature>
<dbReference type="Proteomes" id="UP000076852">
    <property type="component" value="Chromosome 2"/>
</dbReference>
<keyword evidence="4 5" id="KW-0472">Membrane</keyword>
<feature type="transmembrane region" description="Helical" evidence="5">
    <location>
        <begin position="60"/>
        <end position="79"/>
    </location>
</feature>
<dbReference type="PROSITE" id="PS50850">
    <property type="entry name" value="MFS"/>
    <property type="match status" value="1"/>
</dbReference>
<dbReference type="Gene3D" id="1.20.1250.20">
    <property type="entry name" value="MFS general substrate transporter like domains"/>
    <property type="match status" value="1"/>
</dbReference>
<proteinExistence type="predicted"/>
<evidence type="ECO:0000256" key="2">
    <source>
        <dbReference type="ARBA" id="ARBA00022692"/>
    </source>
</evidence>
<gene>
    <name evidence="7" type="ORF">AYM40_32945</name>
</gene>
<protein>
    <submittedName>
        <fullName evidence="7">4-hydroxybenzoate transporter</fullName>
    </submittedName>
</protein>
<keyword evidence="8" id="KW-1185">Reference proteome</keyword>
<dbReference type="AlphaFoldDB" id="A0A160FUL2"/>
<feature type="transmembrane region" description="Helical" evidence="5">
    <location>
        <begin position="295"/>
        <end position="315"/>
    </location>
</feature>
<feature type="domain" description="Major facilitator superfamily (MFS) profile" evidence="6">
    <location>
        <begin position="25"/>
        <end position="437"/>
    </location>
</feature>
<dbReference type="OrthoDB" id="7066727at2"/>
<dbReference type="InterPro" id="IPR011701">
    <property type="entry name" value="MFS"/>
</dbReference>
<dbReference type="PROSITE" id="PS00216">
    <property type="entry name" value="SUGAR_TRANSPORT_1"/>
    <property type="match status" value="1"/>
</dbReference>
<dbReference type="CDD" id="cd17365">
    <property type="entry name" value="MFS_PcaK_like"/>
    <property type="match status" value="1"/>
</dbReference>
<dbReference type="GO" id="GO:0046943">
    <property type="term" value="F:carboxylic acid transmembrane transporter activity"/>
    <property type="evidence" value="ECO:0007669"/>
    <property type="project" value="TreeGrafter"/>
</dbReference>
<feature type="transmembrane region" description="Helical" evidence="5">
    <location>
        <begin position="383"/>
        <end position="402"/>
    </location>
</feature>
<dbReference type="PANTHER" id="PTHR23508:SF10">
    <property type="entry name" value="CARBOXYLIC ACID TRANSPORTER PROTEIN HOMOLOG"/>
    <property type="match status" value="1"/>
</dbReference>
<dbReference type="PANTHER" id="PTHR23508">
    <property type="entry name" value="CARBOXYLIC ACID TRANSPORTER PROTEIN HOMOLOG"/>
    <property type="match status" value="1"/>
</dbReference>
<feature type="transmembrane region" description="Helical" evidence="5">
    <location>
        <begin position="91"/>
        <end position="111"/>
    </location>
</feature>
<evidence type="ECO:0000313" key="8">
    <source>
        <dbReference type="Proteomes" id="UP000076852"/>
    </source>
</evidence>
<evidence type="ECO:0000313" key="7">
    <source>
        <dbReference type="EMBL" id="ANB76949.1"/>
    </source>
</evidence>